<dbReference type="Proteomes" id="UP001345013">
    <property type="component" value="Unassembled WGS sequence"/>
</dbReference>
<comment type="caution">
    <text evidence="2">The sequence shown here is derived from an EMBL/GenBank/DDBJ whole genome shotgun (WGS) entry which is preliminary data.</text>
</comment>
<evidence type="ECO:0000313" key="2">
    <source>
        <dbReference type="EMBL" id="KAK5082553.1"/>
    </source>
</evidence>
<proteinExistence type="predicted"/>
<gene>
    <name evidence="2" type="ORF">LTR24_007928</name>
</gene>
<protein>
    <submittedName>
        <fullName evidence="2">Uncharacterized protein</fullName>
    </submittedName>
</protein>
<feature type="region of interest" description="Disordered" evidence="1">
    <location>
        <begin position="124"/>
        <end position="146"/>
    </location>
</feature>
<organism evidence="2 3">
    <name type="scientific">Lithohypha guttulata</name>
    <dbReference type="NCBI Taxonomy" id="1690604"/>
    <lineage>
        <taxon>Eukaryota</taxon>
        <taxon>Fungi</taxon>
        <taxon>Dikarya</taxon>
        <taxon>Ascomycota</taxon>
        <taxon>Pezizomycotina</taxon>
        <taxon>Eurotiomycetes</taxon>
        <taxon>Chaetothyriomycetidae</taxon>
        <taxon>Chaetothyriales</taxon>
        <taxon>Trichomeriaceae</taxon>
        <taxon>Lithohypha</taxon>
    </lineage>
</organism>
<evidence type="ECO:0000313" key="3">
    <source>
        <dbReference type="Proteomes" id="UP001345013"/>
    </source>
</evidence>
<feature type="region of interest" description="Disordered" evidence="1">
    <location>
        <begin position="1"/>
        <end position="31"/>
    </location>
</feature>
<name>A0ABR0K1I0_9EURO</name>
<sequence>MANTPRQHRSAASPGDRRTAGTHIGTSHPFAQRHREHHILLLREQPERVERRCTNTVFGTTAVGLVAAAAAAATSSEYSDVVVGVTSEVEVDVEADRYQGGNAQLRLATPGFACMDSAHDLAADAARTPSAGPTADHPPQTSVPQHPPALVIAVHGRSAAGHRSSWPLVDLSLLTDLEQLHVRGDMWSRVQETFTGISHTIGCCLLRGSLVVGKRSDDFFRRIATGLQSLFCHGTHVVGQLSTDFPQLAFLALHQTIQRLGVFLCPHAAVRAISIEADDSYGCDRVEDLNTFLQLVLDHTLPTLRLLALRSGLSCALTVETLHRFPLVQHMTAVVLDGAIGIDQPLWTTGTTSLTSPRVTVAIASWLQNGVSQHGVGVRPRLTSATGPNTTIISFALDSSPRAAQHS</sequence>
<accession>A0ABR0K1I0</accession>
<evidence type="ECO:0000256" key="1">
    <source>
        <dbReference type="SAM" id="MobiDB-lite"/>
    </source>
</evidence>
<dbReference type="EMBL" id="JAVRRG010000127">
    <property type="protein sequence ID" value="KAK5082553.1"/>
    <property type="molecule type" value="Genomic_DNA"/>
</dbReference>
<reference evidence="2 3" key="1">
    <citation type="submission" date="2023-08" db="EMBL/GenBank/DDBJ databases">
        <title>Black Yeasts Isolated from many extreme environments.</title>
        <authorList>
            <person name="Coleine C."/>
            <person name="Stajich J.E."/>
            <person name="Selbmann L."/>
        </authorList>
    </citation>
    <scope>NUCLEOTIDE SEQUENCE [LARGE SCALE GENOMIC DNA]</scope>
    <source>
        <strain evidence="2 3">CCFEE 5885</strain>
    </source>
</reference>
<keyword evidence="3" id="KW-1185">Reference proteome</keyword>